<dbReference type="GO" id="GO:0005730">
    <property type="term" value="C:nucleolus"/>
    <property type="evidence" value="ECO:0007669"/>
    <property type="project" value="TreeGrafter"/>
</dbReference>
<evidence type="ECO:0000256" key="6">
    <source>
        <dbReference type="PROSITE-ProRule" id="PRU00176"/>
    </source>
</evidence>
<feature type="compositionally biased region" description="Basic and acidic residues" evidence="7">
    <location>
        <begin position="206"/>
        <end position="218"/>
    </location>
</feature>
<dbReference type="STRING" id="45354.A0A1L0B9Z2"/>
<dbReference type="InterPro" id="IPR052084">
    <property type="entry name" value="SF3B4_spliceosome_assoc"/>
</dbReference>
<dbReference type="CDD" id="cd12334">
    <property type="entry name" value="RRM1_SF3B4"/>
    <property type="match status" value="1"/>
</dbReference>
<reference evidence="9 10" key="1">
    <citation type="submission" date="2016-10" db="EMBL/GenBank/DDBJ databases">
        <authorList>
            <person name="de Groot N.N."/>
        </authorList>
    </citation>
    <scope>NUCLEOTIDE SEQUENCE [LARGE SCALE GENOMIC DNA]</scope>
    <source>
        <strain evidence="9 10">CBS 141442</strain>
    </source>
</reference>
<feature type="domain" description="RRM" evidence="8">
    <location>
        <begin position="108"/>
        <end position="186"/>
    </location>
</feature>
<dbReference type="EMBL" id="LT635756">
    <property type="protein sequence ID" value="SGZ47221.1"/>
    <property type="molecule type" value="Genomic_DNA"/>
</dbReference>
<evidence type="ECO:0000256" key="7">
    <source>
        <dbReference type="SAM" id="MobiDB-lite"/>
    </source>
</evidence>
<organism evidence="9 10">
    <name type="scientific">Sungouiella intermedia</name>
    <dbReference type="NCBI Taxonomy" id="45354"/>
    <lineage>
        <taxon>Eukaryota</taxon>
        <taxon>Fungi</taxon>
        <taxon>Dikarya</taxon>
        <taxon>Ascomycota</taxon>
        <taxon>Saccharomycotina</taxon>
        <taxon>Pichiomycetes</taxon>
        <taxon>Metschnikowiaceae</taxon>
        <taxon>Sungouiella</taxon>
    </lineage>
</organism>
<accession>A0A1L0B9Z2</accession>
<evidence type="ECO:0000313" key="9">
    <source>
        <dbReference type="EMBL" id="SGZ47221.1"/>
    </source>
</evidence>
<dbReference type="Pfam" id="PF00076">
    <property type="entry name" value="RRM_1"/>
    <property type="match status" value="2"/>
</dbReference>
<dbReference type="PANTHER" id="PTHR48030">
    <property type="entry name" value="SPLICING FACTOR 3B SUBUNIT 4"/>
    <property type="match status" value="1"/>
</dbReference>
<dbReference type="GO" id="GO:0071011">
    <property type="term" value="C:precatalytic spliceosome"/>
    <property type="evidence" value="ECO:0007669"/>
    <property type="project" value="TreeGrafter"/>
</dbReference>
<feature type="region of interest" description="Disordered" evidence="7">
    <location>
        <begin position="206"/>
        <end position="226"/>
    </location>
</feature>
<dbReference type="GO" id="GO:0005686">
    <property type="term" value="C:U2 snRNP"/>
    <property type="evidence" value="ECO:0007669"/>
    <property type="project" value="TreeGrafter"/>
</dbReference>
<keyword evidence="4 6" id="KW-0694">RNA-binding</keyword>
<protein>
    <submittedName>
        <fullName evidence="9">CIC11C00000000911</fullName>
    </submittedName>
</protein>
<dbReference type="PANTHER" id="PTHR48030:SF3">
    <property type="entry name" value="SPLICING FACTOR 3B SUBUNIT 4"/>
    <property type="match status" value="1"/>
</dbReference>
<evidence type="ECO:0000256" key="5">
    <source>
        <dbReference type="ARBA" id="ARBA00023242"/>
    </source>
</evidence>
<evidence type="ECO:0000256" key="2">
    <source>
        <dbReference type="ARBA" id="ARBA00008363"/>
    </source>
</evidence>
<evidence type="ECO:0000313" key="10">
    <source>
        <dbReference type="Proteomes" id="UP000182334"/>
    </source>
</evidence>
<gene>
    <name evidence="9" type="ORF">SAMEA4029010_CIC11G00000000911</name>
</gene>
<dbReference type="OrthoDB" id="10259687at2759"/>
<dbReference type="GO" id="GO:0003723">
    <property type="term" value="F:RNA binding"/>
    <property type="evidence" value="ECO:0007669"/>
    <property type="project" value="UniProtKB-UniRule"/>
</dbReference>
<dbReference type="SUPFAM" id="SSF54928">
    <property type="entry name" value="RNA-binding domain, RBD"/>
    <property type="match status" value="1"/>
</dbReference>
<sequence>MNVFRKPLENERNLNASLYVGNLDPQVTEPLLYELFIQVGPVRLLNLPKDRILRTHQGFGFVEFNNSDDASYAVNVLNGVRLFGKTLKMKKTDHSGSQDLKSVMSVGARLFIKNLSPLVDEKYLKETFSRFGNLIESPSIVKDENGISKGRGFIEYEDFESSDMAIAKMDGTLLMNNRISLAYAYKEGLEHQKIQHGDEVDRKLAQQGKENLRTEKKVQKGKRRRN</sequence>
<comment type="similarity">
    <text evidence="2">Belongs to the SF3B4 family.</text>
</comment>
<evidence type="ECO:0000256" key="4">
    <source>
        <dbReference type="ARBA" id="ARBA00022884"/>
    </source>
</evidence>
<dbReference type="FunFam" id="3.30.70.330:FF:000505">
    <property type="entry name" value="Splicing factor 3B subunit 4"/>
    <property type="match status" value="1"/>
</dbReference>
<evidence type="ECO:0000259" key="8">
    <source>
        <dbReference type="PROSITE" id="PS50102"/>
    </source>
</evidence>
<keyword evidence="5" id="KW-0539">Nucleus</keyword>
<dbReference type="InterPro" id="IPR035979">
    <property type="entry name" value="RBD_domain_sf"/>
</dbReference>
<comment type="subcellular location">
    <subcellularLocation>
        <location evidence="1">Nucleus</location>
    </subcellularLocation>
</comment>
<dbReference type="SMART" id="SM00360">
    <property type="entry name" value="RRM"/>
    <property type="match status" value="2"/>
</dbReference>
<dbReference type="PROSITE" id="PS50102">
    <property type="entry name" value="RRM"/>
    <property type="match status" value="2"/>
</dbReference>
<evidence type="ECO:0000256" key="1">
    <source>
        <dbReference type="ARBA" id="ARBA00004123"/>
    </source>
</evidence>
<evidence type="ECO:0000256" key="3">
    <source>
        <dbReference type="ARBA" id="ARBA00022737"/>
    </source>
</evidence>
<keyword evidence="3" id="KW-0677">Repeat</keyword>
<name>A0A1L0B9Z2_9ASCO</name>
<proteinExistence type="inferred from homology"/>
<dbReference type="GO" id="GO:0048026">
    <property type="term" value="P:positive regulation of mRNA splicing, via spliceosome"/>
    <property type="evidence" value="ECO:0007669"/>
    <property type="project" value="TreeGrafter"/>
</dbReference>
<dbReference type="Proteomes" id="UP000182334">
    <property type="component" value="Chromosome I"/>
</dbReference>
<dbReference type="InterPro" id="IPR000504">
    <property type="entry name" value="RRM_dom"/>
</dbReference>
<feature type="domain" description="RRM" evidence="8">
    <location>
        <begin position="16"/>
        <end position="94"/>
    </location>
</feature>
<dbReference type="Gene3D" id="3.30.70.330">
    <property type="match status" value="2"/>
</dbReference>
<dbReference type="AlphaFoldDB" id="A0A1L0B9Z2"/>
<keyword evidence="10" id="KW-1185">Reference proteome</keyword>
<dbReference type="InterPro" id="IPR034158">
    <property type="entry name" value="SF3B4_RRM1"/>
</dbReference>
<dbReference type="InterPro" id="IPR012677">
    <property type="entry name" value="Nucleotide-bd_a/b_plait_sf"/>
</dbReference>